<reference evidence="12" key="1">
    <citation type="submission" date="2018-04" db="EMBL/GenBank/DDBJ databases">
        <title>Transcriptome assembly of Sipha flava.</title>
        <authorList>
            <person name="Scully E.D."/>
            <person name="Geib S.M."/>
            <person name="Palmer N.A."/>
            <person name="Koch K."/>
            <person name="Bradshaw J."/>
            <person name="Heng-Moss T."/>
            <person name="Sarath G."/>
        </authorList>
    </citation>
    <scope>NUCLEOTIDE SEQUENCE</scope>
</reference>
<dbReference type="OrthoDB" id="8959630at2759"/>
<evidence type="ECO:0000256" key="6">
    <source>
        <dbReference type="ARBA" id="ARBA00022968"/>
    </source>
</evidence>
<dbReference type="InterPro" id="IPR003378">
    <property type="entry name" value="Fringe-like_glycosylTrfase"/>
</dbReference>
<evidence type="ECO:0000256" key="10">
    <source>
        <dbReference type="SAM" id="SignalP"/>
    </source>
</evidence>
<comment type="subcellular location">
    <subcellularLocation>
        <location evidence="9">Endomembrane system</location>
        <topology evidence="9">Single-pass membrane protein</topology>
    </subcellularLocation>
    <subcellularLocation>
        <location evidence="1">Membrane</location>
        <topology evidence="1">Single-pass type II membrane protein</topology>
    </subcellularLocation>
</comment>
<organism evidence="12">
    <name type="scientific">Sipha flava</name>
    <name type="common">yellow sugarcane aphid</name>
    <dbReference type="NCBI Taxonomy" id="143950"/>
    <lineage>
        <taxon>Eukaryota</taxon>
        <taxon>Metazoa</taxon>
        <taxon>Ecdysozoa</taxon>
        <taxon>Arthropoda</taxon>
        <taxon>Hexapoda</taxon>
        <taxon>Insecta</taxon>
        <taxon>Pterygota</taxon>
        <taxon>Neoptera</taxon>
        <taxon>Paraneoptera</taxon>
        <taxon>Hemiptera</taxon>
        <taxon>Sternorrhyncha</taxon>
        <taxon>Aphidomorpha</taxon>
        <taxon>Aphidoidea</taxon>
        <taxon>Aphididae</taxon>
        <taxon>Sipha</taxon>
    </lineage>
</organism>
<evidence type="ECO:0000256" key="7">
    <source>
        <dbReference type="ARBA" id="ARBA00022989"/>
    </source>
</evidence>
<feature type="signal peptide" evidence="10">
    <location>
        <begin position="1"/>
        <end position="24"/>
    </location>
</feature>
<dbReference type="AlphaFoldDB" id="A0A2S2Q5H1"/>
<evidence type="ECO:0000313" key="14">
    <source>
        <dbReference type="RefSeq" id="XP_025413408.1"/>
    </source>
</evidence>
<evidence type="ECO:0000256" key="1">
    <source>
        <dbReference type="ARBA" id="ARBA00004606"/>
    </source>
</evidence>
<dbReference type="GO" id="GO:0016020">
    <property type="term" value="C:membrane"/>
    <property type="evidence" value="ECO:0007669"/>
    <property type="project" value="UniProtKB-SubCell"/>
</dbReference>
<protein>
    <submittedName>
        <fullName evidence="12 14">Fringe glycosyltransferase</fullName>
    </submittedName>
</protein>
<keyword evidence="4 12" id="KW-0808">Transferase</keyword>
<proteinExistence type="inferred from homology"/>
<evidence type="ECO:0000256" key="3">
    <source>
        <dbReference type="ARBA" id="ARBA00022676"/>
    </source>
</evidence>
<dbReference type="Gene3D" id="3.90.550.50">
    <property type="match status" value="1"/>
</dbReference>
<feature type="domain" description="Fringe-like glycosyltransferase" evidence="11">
    <location>
        <begin position="74"/>
        <end position="314"/>
    </location>
</feature>
<evidence type="ECO:0000256" key="8">
    <source>
        <dbReference type="ARBA" id="ARBA00023136"/>
    </source>
</evidence>
<reference evidence="14" key="2">
    <citation type="submission" date="2025-04" db="UniProtKB">
        <authorList>
            <consortium name="RefSeq"/>
        </authorList>
    </citation>
    <scope>IDENTIFICATION</scope>
    <source>
        <tissue evidence="14">Whole body</tissue>
    </source>
</reference>
<evidence type="ECO:0000259" key="11">
    <source>
        <dbReference type="Pfam" id="PF02434"/>
    </source>
</evidence>
<evidence type="ECO:0000313" key="13">
    <source>
        <dbReference type="Proteomes" id="UP000694846"/>
    </source>
</evidence>
<keyword evidence="13" id="KW-1185">Reference proteome</keyword>
<gene>
    <name evidence="12" type="primary">fng</name>
    <name evidence="14" type="synonym">LOC112685684</name>
    <name evidence="12" type="ORF">g.14406</name>
</gene>
<feature type="chain" id="PRO_5044579037" evidence="10">
    <location>
        <begin position="25"/>
        <end position="332"/>
    </location>
</feature>
<dbReference type="RefSeq" id="XP_025413408.1">
    <property type="nucleotide sequence ID" value="XM_025557623.1"/>
</dbReference>
<dbReference type="Proteomes" id="UP000694846">
    <property type="component" value="Unplaced"/>
</dbReference>
<evidence type="ECO:0000256" key="4">
    <source>
        <dbReference type="ARBA" id="ARBA00022679"/>
    </source>
</evidence>
<keyword evidence="6" id="KW-0735">Signal-anchor</keyword>
<keyword evidence="5" id="KW-0812">Transmembrane</keyword>
<keyword evidence="7" id="KW-1133">Transmembrane helix</keyword>
<dbReference type="GO" id="GO:0016757">
    <property type="term" value="F:glycosyltransferase activity"/>
    <property type="evidence" value="ECO:0007669"/>
    <property type="project" value="UniProtKB-KW"/>
</dbReference>
<dbReference type="EMBL" id="GGMS01003638">
    <property type="protein sequence ID" value="MBY72841.1"/>
    <property type="molecule type" value="Transcribed_RNA"/>
</dbReference>
<evidence type="ECO:0000256" key="5">
    <source>
        <dbReference type="ARBA" id="ARBA00022692"/>
    </source>
</evidence>
<keyword evidence="3" id="KW-0328">Glycosyltransferase</keyword>
<evidence type="ECO:0000256" key="9">
    <source>
        <dbReference type="ARBA" id="ARBA00037847"/>
    </source>
</evidence>
<evidence type="ECO:0000256" key="2">
    <source>
        <dbReference type="ARBA" id="ARBA00008661"/>
    </source>
</evidence>
<evidence type="ECO:0000313" key="12">
    <source>
        <dbReference type="EMBL" id="MBY72841.1"/>
    </source>
</evidence>
<dbReference type="PANTHER" id="PTHR10811">
    <property type="entry name" value="FRINGE-RELATED"/>
    <property type="match status" value="1"/>
</dbReference>
<keyword evidence="10" id="KW-0732">Signal</keyword>
<name>A0A2S2Q5H1_9HEMI</name>
<keyword evidence="8" id="KW-0472">Membrane</keyword>
<accession>A0A2S2Q5H1</accession>
<dbReference type="GO" id="GO:0012505">
    <property type="term" value="C:endomembrane system"/>
    <property type="evidence" value="ECO:0007669"/>
    <property type="project" value="UniProtKB-SubCell"/>
</dbReference>
<dbReference type="Pfam" id="PF02434">
    <property type="entry name" value="Fringe"/>
    <property type="match status" value="1"/>
</dbReference>
<comment type="similarity">
    <text evidence="2">Belongs to the glycosyltransferase 31 family.</text>
</comment>
<sequence length="332" mass="37827">MSRNTKRWLLQLQILLALLALASFVFYQQVGLSGGNALAHGQQQQLKKITNSTDYLLPDQKTVRHSLPVDDDLIDNVFITVKTTGRNHLTRLPVIIKTWFQLAKKQTWFFTDTYDQHLSQVTGGHVIHTNCSATHSRRALCCKMSVELDVFLESKKKWFCHVDDDNYVNVPALNGLLKMYNPIKDWYLGRTSTTKPLQIRTKSQKTTFWFATGGAGFCLSRALVLKMAPISGNGKLMAIGDRIGLPDDVSVGYVIEHLLKIQLTRVEQFHSHLEPMKHIKTHMFSEQLTFSYSLDNEPNTVDVNGFNEITDPTRFFSLHCFLFPESSCCVEK</sequence>